<dbReference type="Proteomes" id="UP001434337">
    <property type="component" value="Chromosome"/>
</dbReference>
<dbReference type="EMBL" id="CP115965">
    <property type="protein sequence ID" value="WZW98308.1"/>
    <property type="molecule type" value="Genomic_DNA"/>
</dbReference>
<dbReference type="SUPFAM" id="SSF56112">
    <property type="entry name" value="Protein kinase-like (PK-like)"/>
    <property type="match status" value="1"/>
</dbReference>
<evidence type="ECO:0000313" key="3">
    <source>
        <dbReference type="Proteomes" id="UP001434337"/>
    </source>
</evidence>
<gene>
    <name evidence="2" type="ORF">PCC79_15675</name>
</gene>
<feature type="region of interest" description="Disordered" evidence="1">
    <location>
        <begin position="1"/>
        <end position="29"/>
    </location>
</feature>
<evidence type="ECO:0000313" key="2">
    <source>
        <dbReference type="EMBL" id="WZW98308.1"/>
    </source>
</evidence>
<organism evidence="2 3">
    <name type="scientific">Propioniciclava soli</name>
    <dbReference type="NCBI Taxonomy" id="2775081"/>
    <lineage>
        <taxon>Bacteria</taxon>
        <taxon>Bacillati</taxon>
        <taxon>Actinomycetota</taxon>
        <taxon>Actinomycetes</taxon>
        <taxon>Propionibacteriales</taxon>
        <taxon>Propionibacteriaceae</taxon>
        <taxon>Propioniciclava</taxon>
    </lineage>
</organism>
<name>A0ABZ3C752_9ACTN</name>
<reference evidence="2 3" key="1">
    <citation type="journal article" date="2023" name="Environ Microbiome">
        <title>A coral-associated actinobacterium mitigates coral bleaching under heat stress.</title>
        <authorList>
            <person name="Li J."/>
            <person name="Zou Y."/>
            <person name="Li Q."/>
            <person name="Zhang J."/>
            <person name="Bourne D.G."/>
            <person name="Lyu Y."/>
            <person name="Liu C."/>
            <person name="Zhang S."/>
        </authorList>
    </citation>
    <scope>NUCLEOTIDE SEQUENCE [LARGE SCALE GENOMIC DNA]</scope>
    <source>
        <strain evidence="2 3">SCSIO 13291</strain>
    </source>
</reference>
<dbReference type="RefSeq" id="WP_342372380.1">
    <property type="nucleotide sequence ID" value="NZ_CP115965.1"/>
</dbReference>
<evidence type="ECO:0000256" key="1">
    <source>
        <dbReference type="SAM" id="MobiDB-lite"/>
    </source>
</evidence>
<accession>A0ABZ3C752</accession>
<sequence length="312" mass="33632">MSTPIPESFRATVAGRKPDARGAGPGGPVSGDAWLARLPSLLADRLAAWELAPDGDAWHGECALVVPVRRASGERAALKLTWPHAEAALEHLALRHWDGDGAVRLLAADPASWALLLERLDGDRDLRGVSVLEACEEIGTLFTRLDRPAAPQFTTAASHTERWRRDLLAGTPLVPRRMTQQAASELASLLVDPPTNRLVHTDLHDANVLAPLDAGRGAWVAIDPKPLATEWAFAVAPIVWNRADEAARAHSLRAHLRLRADIVTDVAGLDEDRVRAWTHVRLVLNAVDAAAHAPASDAFRARMIALAKAFAS</sequence>
<dbReference type="Pfam" id="PF04655">
    <property type="entry name" value="APH_6_hur"/>
    <property type="match status" value="1"/>
</dbReference>
<protein>
    <submittedName>
        <fullName evidence="2">Aminoglycoside phosphotransferase family protein</fullName>
    </submittedName>
</protein>
<dbReference type="InterPro" id="IPR006748">
    <property type="entry name" value="NH2Glyco/OHUrea_AB-resist_kin"/>
</dbReference>
<keyword evidence="3" id="KW-1185">Reference proteome</keyword>
<proteinExistence type="predicted"/>
<dbReference type="InterPro" id="IPR011009">
    <property type="entry name" value="Kinase-like_dom_sf"/>
</dbReference>